<dbReference type="SUPFAM" id="SSF141673">
    <property type="entry name" value="MOSC N-terminal domain-like"/>
    <property type="match status" value="1"/>
</dbReference>
<reference evidence="2" key="1">
    <citation type="submission" date="2022-03" db="EMBL/GenBank/DDBJ databases">
        <authorList>
            <person name="Lindestad O."/>
        </authorList>
    </citation>
    <scope>NUCLEOTIDE SEQUENCE</scope>
</reference>
<dbReference type="InterPro" id="IPR035309">
    <property type="entry name" value="PSME4"/>
</dbReference>
<dbReference type="GO" id="GO:0070628">
    <property type="term" value="F:proteasome binding"/>
    <property type="evidence" value="ECO:0007669"/>
    <property type="project" value="InterPro"/>
</dbReference>
<dbReference type="PANTHER" id="PTHR32170:SF3">
    <property type="entry name" value="PROTEASOME ACTIVATOR COMPLEX SUBUNIT 4"/>
    <property type="match status" value="1"/>
</dbReference>
<feature type="domain" description="MOSC" evidence="1">
    <location>
        <begin position="183"/>
        <end position="337"/>
    </location>
</feature>
<dbReference type="SUPFAM" id="SSF50800">
    <property type="entry name" value="PK beta-barrel domain-like"/>
    <property type="match status" value="1"/>
</dbReference>
<gene>
    <name evidence="2" type="primary">jg27967</name>
    <name evidence="2" type="ORF">PAEG_LOCUS21579</name>
</gene>
<evidence type="ECO:0000259" key="1">
    <source>
        <dbReference type="PROSITE" id="PS51340"/>
    </source>
</evidence>
<dbReference type="Pfam" id="PF03476">
    <property type="entry name" value="MOSC_N"/>
    <property type="match status" value="1"/>
</dbReference>
<keyword evidence="3" id="KW-1185">Reference proteome</keyword>
<dbReference type="PROSITE" id="PS51340">
    <property type="entry name" value="MOSC"/>
    <property type="match status" value="1"/>
</dbReference>
<evidence type="ECO:0000313" key="2">
    <source>
        <dbReference type="EMBL" id="CAH2247494.1"/>
    </source>
</evidence>
<evidence type="ECO:0000313" key="3">
    <source>
        <dbReference type="Proteomes" id="UP000838756"/>
    </source>
</evidence>
<comment type="caution">
    <text evidence="2">The sequence shown here is derived from an EMBL/GenBank/DDBJ whole genome shotgun (WGS) entry which is preliminary data.</text>
</comment>
<dbReference type="InterPro" id="IPR011037">
    <property type="entry name" value="Pyrv_Knase-like_insert_dom_sf"/>
</dbReference>
<dbReference type="PANTHER" id="PTHR32170">
    <property type="entry name" value="PROTEASOME ACTIVATOR COMPLEX SUBUNIT 4"/>
    <property type="match status" value="1"/>
</dbReference>
<organism evidence="2 3">
    <name type="scientific">Pararge aegeria aegeria</name>
    <dbReference type="NCBI Taxonomy" id="348720"/>
    <lineage>
        <taxon>Eukaryota</taxon>
        <taxon>Metazoa</taxon>
        <taxon>Ecdysozoa</taxon>
        <taxon>Arthropoda</taxon>
        <taxon>Hexapoda</taxon>
        <taxon>Insecta</taxon>
        <taxon>Pterygota</taxon>
        <taxon>Neoptera</taxon>
        <taxon>Endopterygota</taxon>
        <taxon>Lepidoptera</taxon>
        <taxon>Glossata</taxon>
        <taxon>Ditrysia</taxon>
        <taxon>Papilionoidea</taxon>
        <taxon>Nymphalidae</taxon>
        <taxon>Satyrinae</taxon>
        <taxon>Satyrini</taxon>
        <taxon>Parargina</taxon>
        <taxon>Pararge</taxon>
    </lineage>
</organism>
<dbReference type="GO" id="GO:0030151">
    <property type="term" value="F:molybdenum ion binding"/>
    <property type="evidence" value="ECO:0007669"/>
    <property type="project" value="InterPro"/>
</dbReference>
<dbReference type="AlphaFoldDB" id="A0A8S4S8B6"/>
<dbReference type="EMBL" id="CAKXAJ010025962">
    <property type="protein sequence ID" value="CAH2247494.1"/>
    <property type="molecule type" value="Genomic_DNA"/>
</dbReference>
<dbReference type="GO" id="GO:0003824">
    <property type="term" value="F:catalytic activity"/>
    <property type="evidence" value="ECO:0007669"/>
    <property type="project" value="InterPro"/>
</dbReference>
<dbReference type="GO" id="GO:0010499">
    <property type="term" value="P:proteasomal ubiquitin-independent protein catabolic process"/>
    <property type="evidence" value="ECO:0007669"/>
    <property type="project" value="TreeGrafter"/>
</dbReference>
<accession>A0A8S4S8B6</accession>
<dbReference type="GO" id="GO:0005829">
    <property type="term" value="C:cytosol"/>
    <property type="evidence" value="ECO:0007669"/>
    <property type="project" value="TreeGrafter"/>
</dbReference>
<dbReference type="InterPro" id="IPR005303">
    <property type="entry name" value="MOCOS_middle"/>
</dbReference>
<dbReference type="GO" id="GO:0030170">
    <property type="term" value="F:pyridoxal phosphate binding"/>
    <property type="evidence" value="ECO:0007669"/>
    <property type="project" value="InterPro"/>
</dbReference>
<proteinExistence type="predicted"/>
<dbReference type="Pfam" id="PF03473">
    <property type="entry name" value="MOSC"/>
    <property type="match status" value="1"/>
</dbReference>
<sequence length="459" mass="51094">MSSKGSLVTAAVATASVLGGAYCAYLYKKAREPKLPTEWIEVGFLKDLYAYPIKSCAPIILNQAVTTVLGLNDGWLRDRILMVVDDKYNFITARAYPELLLVQPEIRTAPYPSSVLTLKHADMEPVSVDLAEVKATQSPKTAVVWGVSVPVYDCGWEASEWFSRLLDRSSLNFRLVYYASPESRSLRANTNQLYKFTKNDTGALPDEVPYNLINEASVEDLASRVSDCKVTPRNFRPNFVLSGAKAYDEDNWKFVKIGDNVFEIIKPCFRCILTTIDPETGVRNEKVEPLETLKTYRQIDDPAARRSAGSSPRLGLQMALRSAPGNIIATNDRIYVRQAAAKLLTGLMHCRALPDEAKTLKALTRSCRSKELVERHCGVLGLCGYLSSRPYSLGPRLGDVLAELARHTSAPDPIPATIRTALADFRRTHQDDWSKHREQLTEEELDLLADLTSPPSYCA</sequence>
<name>A0A8S4S8B6_9NEOP</name>
<dbReference type="GO" id="GO:0016504">
    <property type="term" value="F:peptidase activator activity"/>
    <property type="evidence" value="ECO:0007669"/>
    <property type="project" value="InterPro"/>
</dbReference>
<dbReference type="GO" id="GO:0005634">
    <property type="term" value="C:nucleus"/>
    <property type="evidence" value="ECO:0007669"/>
    <property type="project" value="TreeGrafter"/>
</dbReference>
<dbReference type="InterPro" id="IPR005302">
    <property type="entry name" value="MoCF_Sase_C"/>
</dbReference>
<protein>
    <submittedName>
        <fullName evidence="2">Jg27967 protein</fullName>
    </submittedName>
</protein>
<dbReference type="OrthoDB" id="17255at2759"/>
<dbReference type="InterPro" id="IPR021843">
    <property type="entry name" value="PSME4_C"/>
</dbReference>
<dbReference type="Pfam" id="PF11919">
    <property type="entry name" value="PSME4_C"/>
    <property type="match status" value="1"/>
</dbReference>
<dbReference type="Proteomes" id="UP000838756">
    <property type="component" value="Unassembled WGS sequence"/>
</dbReference>